<evidence type="ECO:0000313" key="2">
    <source>
        <dbReference type="EMBL" id="KUG29983.1"/>
    </source>
</evidence>
<organism evidence="2">
    <name type="scientific">hydrocarbon metagenome</name>
    <dbReference type="NCBI Taxonomy" id="938273"/>
    <lineage>
        <taxon>unclassified sequences</taxon>
        <taxon>metagenomes</taxon>
        <taxon>ecological metagenomes</taxon>
    </lineage>
</organism>
<dbReference type="EMBL" id="LNQE01000012">
    <property type="protein sequence ID" value="KUG29983.1"/>
    <property type="molecule type" value="Genomic_DNA"/>
</dbReference>
<dbReference type="AlphaFoldDB" id="A0A0W8GA25"/>
<proteinExistence type="predicted"/>
<evidence type="ECO:0000259" key="1">
    <source>
        <dbReference type="PROSITE" id="PS51648"/>
    </source>
</evidence>
<dbReference type="Pfam" id="PF05166">
    <property type="entry name" value="YcgL"/>
    <property type="match status" value="1"/>
</dbReference>
<feature type="domain" description="YcgL" evidence="1">
    <location>
        <begin position="1"/>
        <end position="85"/>
    </location>
</feature>
<dbReference type="InterPro" id="IPR038068">
    <property type="entry name" value="YcgL-like_sf"/>
</dbReference>
<comment type="caution">
    <text evidence="2">The sequence shown here is derived from an EMBL/GenBank/DDBJ whole genome shotgun (WGS) entry which is preliminary data.</text>
</comment>
<reference evidence="2" key="1">
    <citation type="journal article" date="2015" name="Proc. Natl. Acad. Sci. U.S.A.">
        <title>Networks of energetic and metabolic interactions define dynamics in microbial communities.</title>
        <authorList>
            <person name="Embree M."/>
            <person name="Liu J.K."/>
            <person name="Al-Bassam M.M."/>
            <person name="Zengler K."/>
        </authorList>
    </citation>
    <scope>NUCLEOTIDE SEQUENCE</scope>
</reference>
<name>A0A0W8GA25_9ZZZZ</name>
<protein>
    <recommendedName>
        <fullName evidence="1">YcgL domain-containing protein</fullName>
    </recommendedName>
</protein>
<dbReference type="SUPFAM" id="SSF160191">
    <property type="entry name" value="YcgL-like"/>
    <property type="match status" value="1"/>
</dbReference>
<sequence length="85" mass="9739">MHFAIHQSRKNPTAYLFLRERDAFDAVPEGIREELGKVKFLRMSREKEDETSAIASKYQEIVQNIGSRGYHLILWASQGTNGRSG</sequence>
<gene>
    <name evidence="2" type="ORF">ASZ90_000124</name>
</gene>
<dbReference type="PROSITE" id="PS51648">
    <property type="entry name" value="YCGL"/>
    <property type="match status" value="1"/>
</dbReference>
<dbReference type="InterPro" id="IPR027354">
    <property type="entry name" value="YcgL_dom"/>
</dbReference>
<accession>A0A0W8GA25</accession>
<dbReference type="Gene3D" id="3.10.510.20">
    <property type="entry name" value="YcgL domain"/>
    <property type="match status" value="1"/>
</dbReference>